<keyword evidence="1" id="KW-0472">Membrane</keyword>
<keyword evidence="1" id="KW-0812">Transmembrane</keyword>
<dbReference type="PANTHER" id="PTHR36836:SF1">
    <property type="entry name" value="COLANIC ACID BIOSYNTHESIS PROTEIN WCAK"/>
    <property type="match status" value="1"/>
</dbReference>
<evidence type="ECO:0000259" key="2">
    <source>
        <dbReference type="Pfam" id="PF04230"/>
    </source>
</evidence>
<keyword evidence="1" id="KW-1133">Transmembrane helix</keyword>
<dbReference type="EMBL" id="AENY02000003">
    <property type="protein sequence ID" value="EKP94186.1"/>
    <property type="molecule type" value="Genomic_DNA"/>
</dbReference>
<dbReference type="PANTHER" id="PTHR36836">
    <property type="entry name" value="COLANIC ACID BIOSYNTHESIS PROTEIN WCAK"/>
    <property type="match status" value="1"/>
</dbReference>
<evidence type="ECO:0000313" key="4">
    <source>
        <dbReference type="Proteomes" id="UP000005710"/>
    </source>
</evidence>
<sequence>MGGPGLETMSQARGWYVVRRRADPQGSRRGGFRNRWFADPINLVEAAVVLVAAAALWARLGGRPLPLEPVLAGWGVYALLRRWRPPAAGSPQEPVPVPSPWLGAAATGVALLSLLLLLVAAAGLVGEAGVGVSSEPGNGTASTGAALPAVASRDRPVAAPVLRWGMAWPLAAVSALALWQMARRDARLRPAAGRLLLATFFLAVAGLVSGPLVEQGTGGGWHDAGPGPWYDFGVLVALWDYQLTLARLSAYASARWRLEPAAVHRAGAQVPPRPARRPPVVLSGFYGAGNAGDEAILDAVLRQLRQRGYEDITVFSIRPEETARTHGVKSVYRGWRRDLLAKARALGRAGVFISGGGGLLQDTSRTFLLRGPVPYYLMIASWARLAGCWVLFLGHGVGPLRGRWARFLTRWLASQADVITTRDEGSLHLLEQVGVRRPVRELLADFVFSLPRPGAGAKPLAQIFDPPFDPSGLGRGAGPARRLITVSVRSWPGQDRFFPELAAFLSHVLATRPDVEVVLVPMEGRLDHEASQRLADLIEEGPAGGHGPRVRILPATLTPAEIEAVVAGSWLAVGMRLHFLIFAVRAGVPVLALNYDPKVAGVLGRLGLDRYVYDLETVSAKDLKAGLEAVEAGYDALRRRIAGATRPLAALASAHLDYADAASRRWSGEA</sequence>
<accession>K6QCF0</accession>
<feature type="domain" description="Polysaccharide pyruvyl transferase" evidence="2">
    <location>
        <begin position="290"/>
        <end position="597"/>
    </location>
</feature>
<feature type="transmembrane region" description="Helical" evidence="1">
    <location>
        <begin position="101"/>
        <end position="125"/>
    </location>
</feature>
<feature type="transmembrane region" description="Helical" evidence="1">
    <location>
        <begin position="36"/>
        <end position="58"/>
    </location>
</feature>
<dbReference type="Proteomes" id="UP000005710">
    <property type="component" value="Unassembled WGS sequence"/>
</dbReference>
<reference evidence="3" key="1">
    <citation type="submission" date="2010-10" db="EMBL/GenBank/DDBJ databases">
        <authorList>
            <consortium name="US DOE Joint Genome Institute (JGI-PGF)"/>
            <person name="Lucas S."/>
            <person name="Copeland A."/>
            <person name="Lapidus A."/>
            <person name="Bruce D."/>
            <person name="Goodwin L."/>
            <person name="Pitluck S."/>
            <person name="Kyrpides N."/>
            <person name="Mavromatis K."/>
            <person name="Detter J.C."/>
            <person name="Han C."/>
            <person name="Land M."/>
            <person name="Hauser L."/>
            <person name="Markowitz V."/>
            <person name="Cheng J.-F."/>
            <person name="Hugenholtz P."/>
            <person name="Woyke T."/>
            <person name="Wu D."/>
            <person name="Pukall R."/>
            <person name="Wahrenburg C."/>
            <person name="Brambilla E."/>
            <person name="Klenk H.-P."/>
            <person name="Eisen J.A."/>
        </authorList>
    </citation>
    <scope>NUCLEOTIDE SEQUENCE [LARGE SCALE GENOMIC DNA]</scope>
    <source>
        <strain evidence="3">DSM 13965</strain>
    </source>
</reference>
<dbReference type="Pfam" id="PF04230">
    <property type="entry name" value="PS_pyruv_trans"/>
    <property type="match status" value="1"/>
</dbReference>
<dbReference type="HOGENOM" id="CLU_409896_0_0_9"/>
<feature type="transmembrane region" description="Helical" evidence="1">
    <location>
        <begin position="191"/>
        <end position="209"/>
    </location>
</feature>
<name>K6QCF0_9FIRM</name>
<evidence type="ECO:0000256" key="1">
    <source>
        <dbReference type="SAM" id="Phobius"/>
    </source>
</evidence>
<reference evidence="3" key="2">
    <citation type="submission" date="2012-10" db="EMBL/GenBank/DDBJ databases">
        <title>Improved high-quality draft of Thermaerobacter subterraneus C21, DSM 13965.</title>
        <authorList>
            <consortium name="DOE Joint Genome Institute"/>
            <person name="Eisen J."/>
            <person name="Huntemann M."/>
            <person name="Wei C.-L."/>
            <person name="Han J."/>
            <person name="Detter J.C."/>
            <person name="Han C."/>
            <person name="Tapia R."/>
            <person name="Chen A."/>
            <person name="Kyrpides N."/>
            <person name="Mavromatis K."/>
            <person name="Markowitz V."/>
            <person name="Szeto E."/>
            <person name="Ivanova N."/>
            <person name="Mikhailova N."/>
            <person name="Ovchinnikova G."/>
            <person name="Pagani I."/>
            <person name="Pati A."/>
            <person name="Goodwin L."/>
            <person name="Nordberg H.P."/>
            <person name="Cantor M.N."/>
            <person name="Hua S.X."/>
            <person name="Woyke T."/>
            <person name="Eisen J."/>
            <person name="Klenk H.-P."/>
        </authorList>
    </citation>
    <scope>NUCLEOTIDE SEQUENCE [LARGE SCALE GENOMIC DNA]</scope>
    <source>
        <strain evidence="3">DSM 13965</strain>
    </source>
</reference>
<protein>
    <recommendedName>
        <fullName evidence="2">Polysaccharide pyruvyl transferase domain-containing protein</fullName>
    </recommendedName>
</protein>
<dbReference type="AlphaFoldDB" id="K6QCF0"/>
<organism evidence="3 4">
    <name type="scientific">Thermaerobacter subterraneus DSM 13965</name>
    <dbReference type="NCBI Taxonomy" id="867903"/>
    <lineage>
        <taxon>Bacteria</taxon>
        <taxon>Bacillati</taxon>
        <taxon>Bacillota</taxon>
        <taxon>Clostridia</taxon>
        <taxon>Eubacteriales</taxon>
        <taxon>Clostridiales Family XVII. Incertae Sedis</taxon>
        <taxon>Thermaerobacter</taxon>
    </lineage>
</organism>
<dbReference type="eggNOG" id="COG2327">
    <property type="taxonomic scope" value="Bacteria"/>
</dbReference>
<dbReference type="InterPro" id="IPR007345">
    <property type="entry name" value="Polysacch_pyruvyl_Trfase"/>
</dbReference>
<evidence type="ECO:0000313" key="3">
    <source>
        <dbReference type="EMBL" id="EKP94186.1"/>
    </source>
</evidence>
<proteinExistence type="predicted"/>
<gene>
    <name evidence="3" type="ORF">ThesuDRAFT_01915</name>
</gene>
<comment type="caution">
    <text evidence="3">The sequence shown here is derived from an EMBL/GenBank/DDBJ whole genome shotgun (WGS) entry which is preliminary data.</text>
</comment>
<dbReference type="STRING" id="867903.ThesuDRAFT_01915"/>
<keyword evidence="4" id="KW-1185">Reference proteome</keyword>